<organism evidence="2 3">
    <name type="scientific">Paramylibacter ulvae</name>
    <dbReference type="NCBI Taxonomy" id="1651968"/>
    <lineage>
        <taxon>Bacteria</taxon>
        <taxon>Pseudomonadati</taxon>
        <taxon>Pseudomonadota</taxon>
        <taxon>Alphaproteobacteria</taxon>
        <taxon>Rhodobacterales</taxon>
        <taxon>Paracoccaceae</taxon>
        <taxon>Paramylibacter</taxon>
    </lineage>
</organism>
<dbReference type="InterPro" id="IPR005532">
    <property type="entry name" value="SUMF_dom"/>
</dbReference>
<feature type="domain" description="Sulfatase-modifying factor enzyme-like" evidence="1">
    <location>
        <begin position="34"/>
        <end position="269"/>
    </location>
</feature>
<sequence length="271" mass="30621">MRYFVGVFVVFSAALALSAMIMWNAKIALPDYLEPETVFIQSGAFEYRFVGEFRIDNRMVDAPTEHHFADYDFEVMKYHVTQAEYSACVADHFCLATTGGSSPKLAQVNVSYLDAQKYAAWLSLQTKQVWRLPSDQEWVRFAGDRFHETILGDISNNPDPSQRWIKRYKEQADQRGNSNPKLRAIGAYGANDLGVFDINGNIWEWTTTCFKNGKVSKDGKTLIEFKDYCGVRAAQGKHRAFIIDFVRDAKGGGCAVGVPPDNLGFRLVREV</sequence>
<dbReference type="EMBL" id="BMZF01000001">
    <property type="protein sequence ID" value="GHA43069.1"/>
    <property type="molecule type" value="Genomic_DNA"/>
</dbReference>
<reference evidence="3" key="1">
    <citation type="journal article" date="2019" name="Int. J. Syst. Evol. Microbiol.">
        <title>The Global Catalogue of Microorganisms (GCM) 10K type strain sequencing project: providing services to taxonomists for standard genome sequencing and annotation.</title>
        <authorList>
            <consortium name="The Broad Institute Genomics Platform"/>
            <consortium name="The Broad Institute Genome Sequencing Center for Infectious Disease"/>
            <person name="Wu L."/>
            <person name="Ma J."/>
        </authorList>
    </citation>
    <scope>NUCLEOTIDE SEQUENCE [LARGE SCALE GENOMIC DNA]</scope>
    <source>
        <strain evidence="3">KCTC 32465</strain>
    </source>
</reference>
<dbReference type="SUPFAM" id="SSF56436">
    <property type="entry name" value="C-type lectin-like"/>
    <property type="match status" value="1"/>
</dbReference>
<dbReference type="PANTHER" id="PTHR23150">
    <property type="entry name" value="SULFATASE MODIFYING FACTOR 1, 2"/>
    <property type="match status" value="1"/>
</dbReference>
<accession>A0ABQ3CVG4</accession>
<evidence type="ECO:0000259" key="1">
    <source>
        <dbReference type="Pfam" id="PF03781"/>
    </source>
</evidence>
<protein>
    <submittedName>
        <fullName evidence="2">Nitrate reductase</fullName>
    </submittedName>
</protein>
<dbReference type="InterPro" id="IPR016187">
    <property type="entry name" value="CTDL_fold"/>
</dbReference>
<dbReference type="Pfam" id="PF03781">
    <property type="entry name" value="FGE-sulfatase"/>
    <property type="match status" value="1"/>
</dbReference>
<dbReference type="InterPro" id="IPR042095">
    <property type="entry name" value="SUMF_sf"/>
</dbReference>
<dbReference type="InterPro" id="IPR051043">
    <property type="entry name" value="Sulfatase_Mod_Factor_Kinase"/>
</dbReference>
<dbReference type="Proteomes" id="UP000634455">
    <property type="component" value="Unassembled WGS sequence"/>
</dbReference>
<keyword evidence="3" id="KW-1185">Reference proteome</keyword>
<evidence type="ECO:0000313" key="2">
    <source>
        <dbReference type="EMBL" id="GHA43069.1"/>
    </source>
</evidence>
<dbReference type="PANTHER" id="PTHR23150:SF19">
    <property type="entry name" value="FORMYLGLYCINE-GENERATING ENZYME"/>
    <property type="match status" value="1"/>
</dbReference>
<dbReference type="Gene3D" id="3.90.1580.10">
    <property type="entry name" value="paralog of FGE (formylglycine-generating enzyme)"/>
    <property type="match status" value="1"/>
</dbReference>
<proteinExistence type="predicted"/>
<name>A0ABQ3CVG4_9RHOB</name>
<comment type="caution">
    <text evidence="2">The sequence shown here is derived from an EMBL/GenBank/DDBJ whole genome shotgun (WGS) entry which is preliminary data.</text>
</comment>
<evidence type="ECO:0000313" key="3">
    <source>
        <dbReference type="Proteomes" id="UP000634455"/>
    </source>
</evidence>
<gene>
    <name evidence="2" type="primary">nirV</name>
    <name evidence="2" type="ORF">GCM10008927_04570</name>
</gene>